<keyword evidence="5" id="KW-1185">Reference proteome</keyword>
<dbReference type="Proteomes" id="UP000265419">
    <property type="component" value="Unassembled WGS sequence"/>
</dbReference>
<dbReference type="AlphaFoldDB" id="A0A399JAQ7"/>
<dbReference type="Pfam" id="PF13556">
    <property type="entry name" value="HTH_30"/>
    <property type="match status" value="1"/>
</dbReference>
<dbReference type="EMBL" id="QQXK01000013">
    <property type="protein sequence ID" value="RII42314.1"/>
    <property type="molecule type" value="Genomic_DNA"/>
</dbReference>
<gene>
    <name evidence="4" type="ORF">DWB68_07925</name>
</gene>
<reference evidence="4 5" key="1">
    <citation type="submission" date="2018-07" db="EMBL/GenBank/DDBJ databases">
        <title>Arthrobacter sp. nov., isolated from raw cow's milk with high bacterial count.</title>
        <authorList>
            <person name="Hahne J."/>
            <person name="Isele D."/>
            <person name="Lipski A."/>
        </authorList>
    </citation>
    <scope>NUCLEOTIDE SEQUENCE [LARGE SCALE GENOMIC DNA]</scope>
    <source>
        <strain evidence="4 5">JZ R-35</strain>
    </source>
</reference>
<dbReference type="RefSeq" id="WP_119424606.1">
    <property type="nucleotide sequence ID" value="NZ_QQXK01000013.1"/>
</dbReference>
<evidence type="ECO:0000256" key="1">
    <source>
        <dbReference type="ARBA" id="ARBA00006754"/>
    </source>
</evidence>
<comment type="caution">
    <text evidence="4">The sequence shown here is derived from an EMBL/GenBank/DDBJ whole genome shotgun (WGS) entry which is preliminary data.</text>
</comment>
<feature type="domain" description="CdaR GGDEF-like" evidence="3">
    <location>
        <begin position="290"/>
        <end position="413"/>
    </location>
</feature>
<dbReference type="Pfam" id="PF17853">
    <property type="entry name" value="GGDEF_2"/>
    <property type="match status" value="1"/>
</dbReference>
<evidence type="ECO:0000259" key="3">
    <source>
        <dbReference type="Pfam" id="PF17853"/>
    </source>
</evidence>
<dbReference type="InterPro" id="IPR041522">
    <property type="entry name" value="CdaR_GGDEF"/>
</dbReference>
<evidence type="ECO:0000313" key="5">
    <source>
        <dbReference type="Proteomes" id="UP000265419"/>
    </source>
</evidence>
<dbReference type="InterPro" id="IPR051448">
    <property type="entry name" value="CdaR-like_regulators"/>
</dbReference>
<dbReference type="InterPro" id="IPR025736">
    <property type="entry name" value="PucR_C-HTH_dom"/>
</dbReference>
<comment type="similarity">
    <text evidence="1">Belongs to the CdaR family.</text>
</comment>
<dbReference type="PANTHER" id="PTHR33744">
    <property type="entry name" value="CARBOHYDRATE DIACID REGULATOR"/>
    <property type="match status" value="1"/>
</dbReference>
<dbReference type="PANTHER" id="PTHR33744:SF1">
    <property type="entry name" value="DNA-BINDING TRANSCRIPTIONAL ACTIVATOR ADER"/>
    <property type="match status" value="1"/>
</dbReference>
<evidence type="ECO:0000313" key="4">
    <source>
        <dbReference type="EMBL" id="RII42314.1"/>
    </source>
</evidence>
<evidence type="ECO:0000259" key="2">
    <source>
        <dbReference type="Pfam" id="PF13556"/>
    </source>
</evidence>
<name>A0A399JAQ7_9MICC</name>
<protein>
    <submittedName>
        <fullName evidence="4">PucR family transcriptional regulator</fullName>
    </submittedName>
</protein>
<feature type="domain" description="PucR C-terminal helix-turn-helix" evidence="2">
    <location>
        <begin position="462"/>
        <end position="520"/>
    </location>
</feature>
<accession>A0A399JAQ7</accession>
<dbReference type="Gene3D" id="1.10.10.2840">
    <property type="entry name" value="PucR C-terminal helix-turn-helix domain"/>
    <property type="match status" value="1"/>
</dbReference>
<dbReference type="InterPro" id="IPR042070">
    <property type="entry name" value="PucR_C-HTH_sf"/>
</dbReference>
<organism evidence="4 5">
    <name type="scientific">Galactobacter valiniphilus</name>
    <dbReference type="NCBI Taxonomy" id="2676122"/>
    <lineage>
        <taxon>Bacteria</taxon>
        <taxon>Bacillati</taxon>
        <taxon>Actinomycetota</taxon>
        <taxon>Actinomycetes</taxon>
        <taxon>Micrococcales</taxon>
        <taxon>Micrococcaceae</taxon>
        <taxon>Galactobacter</taxon>
    </lineage>
</organism>
<proteinExistence type="inferred from homology"/>
<sequence length="523" mass="55581">MQHTLNLRALVAHPRNGGLRWIEPAENADLLDPVDIPLHDVALVTSVEELPSHGPAEAVGPGAPGPVGSLVVFTQPPPAEPWEADALLRRVKSRGHVALAFKEPADLGAGTLAVARRLGLHVLGSGAPLALARAAWELQGNQDALTLGYVRKVAQSVEYHADHVQDLLRHLAASVGHGVALVDREGVLLEAGQHLSPDLHAALCSDAWTQAAQAGDTSGASVRVESPSREGLRLVFFDGGLAGAQLSALAVAAEMAMPAVAARLLIDEVASVNNASIDSGLIRDFLEQPGGPDSDVRRRMHERGWRTSGVHLGFRIQGLSRLTPLELLRSVSRETGAWDVDTHVSTAGLGVIGWLTFPEPPSSRELERHTGALRELHRTLRRSFNVSTGVGTPEAGAEGLASSLDAAGEAARVAAHRERGGYFLRIDALGLEQLLLSRTRNDIFLPAARSLLQPLIEAGGELLPTLGAYLDHESSTAATAHALGFHRNTVSTRIERIKDLLGLDLADPDTRLAVHLALRALQD</sequence>